<dbReference type="Proteomes" id="UP000886885">
    <property type="component" value="Chromosome 17A"/>
</dbReference>
<dbReference type="GO" id="GO:0000145">
    <property type="term" value="C:exocyst"/>
    <property type="evidence" value="ECO:0007669"/>
    <property type="project" value="InterPro"/>
</dbReference>
<dbReference type="PANTHER" id="PTHR12542">
    <property type="entry name" value="EXOCYST COMPLEX PROTEIN EXO70"/>
    <property type="match status" value="1"/>
</dbReference>
<dbReference type="PANTHER" id="PTHR12542:SF49">
    <property type="entry name" value="EXOCYST SUBUNIT EXO70 FAMILY PROTEIN"/>
    <property type="match status" value="1"/>
</dbReference>
<keyword evidence="1" id="KW-0175">Coiled coil</keyword>
<dbReference type="Pfam" id="PF03081">
    <property type="entry name" value="Exo70_C"/>
    <property type="match status" value="4"/>
</dbReference>
<evidence type="ECO:0000256" key="1">
    <source>
        <dbReference type="SAM" id="Coils"/>
    </source>
</evidence>
<dbReference type="InterPro" id="IPR046364">
    <property type="entry name" value="Exo70_C"/>
</dbReference>
<proteinExistence type="predicted"/>
<gene>
    <name evidence="3" type="ORF">POTOM_053916</name>
</gene>
<dbReference type="EMBL" id="JAAWWB010000033">
    <property type="protein sequence ID" value="KAG6742972.1"/>
    <property type="molecule type" value="Genomic_DNA"/>
</dbReference>
<feature type="domain" description="Exocyst complex subunit Exo70 C-terminal" evidence="2">
    <location>
        <begin position="171"/>
        <end position="379"/>
    </location>
</feature>
<feature type="domain" description="Exocyst complex subunit Exo70 C-terminal" evidence="2">
    <location>
        <begin position="816"/>
        <end position="1012"/>
    </location>
</feature>
<dbReference type="InterPro" id="IPR004140">
    <property type="entry name" value="Exo70"/>
</dbReference>
<name>A0A8X8C6J3_POPTO</name>
<feature type="domain" description="Exocyst complex subunit Exo70 C-terminal" evidence="2">
    <location>
        <begin position="1180"/>
        <end position="1540"/>
    </location>
</feature>
<comment type="caution">
    <text evidence="3">The sequence shown here is derived from an EMBL/GenBank/DDBJ whole genome shotgun (WGS) entry which is preliminary data.</text>
</comment>
<reference evidence="3" key="1">
    <citation type="journal article" date="2020" name="bioRxiv">
        <title>Hybrid origin of Populus tomentosa Carr. identified through genome sequencing and phylogenomic analysis.</title>
        <authorList>
            <person name="An X."/>
            <person name="Gao K."/>
            <person name="Chen Z."/>
            <person name="Li J."/>
            <person name="Yang X."/>
            <person name="Yang X."/>
            <person name="Zhou J."/>
            <person name="Guo T."/>
            <person name="Zhao T."/>
            <person name="Huang S."/>
            <person name="Miao D."/>
            <person name="Khan W.U."/>
            <person name="Rao P."/>
            <person name="Ye M."/>
            <person name="Lei B."/>
            <person name="Liao W."/>
            <person name="Wang J."/>
            <person name="Ji L."/>
            <person name="Li Y."/>
            <person name="Guo B."/>
            <person name="Mustafa N.S."/>
            <person name="Li S."/>
            <person name="Yun Q."/>
            <person name="Keller S.R."/>
            <person name="Mao J."/>
            <person name="Zhang R."/>
            <person name="Strauss S.H."/>
        </authorList>
    </citation>
    <scope>NUCLEOTIDE SEQUENCE</scope>
    <source>
        <strain evidence="3">GM15</strain>
        <tissue evidence="3">Leaf</tissue>
    </source>
</reference>
<evidence type="ECO:0000313" key="3">
    <source>
        <dbReference type="EMBL" id="KAG6742972.1"/>
    </source>
</evidence>
<dbReference type="Pfam" id="PF20669">
    <property type="entry name" value="Exo70_N"/>
    <property type="match status" value="1"/>
</dbReference>
<sequence length="1556" mass="179410">MTNTRNEHKALDGENHEEDMITQAEFRIFQHETQQALQTSQTTLAKLVTGNNQRCEDELAYEEELSDDEEYVEHMFRHNRQWQRNVGEREPQTFRKKMDLPNFNGQLQIEGFLDWLAVVERFFDYIEILKDKKVKLVAYRLMRGVFVWRWNSSSHQVCYELPQCSHWLPGTLNFLLKDQDGEDTMSLSPDINPSTEEENAREGACDGSPLALHFRSVASILECNLDDKAKLYRDASLQHIFLMNNIHYMAQKVVNSNLQSILGDGWIRKHNWKFQQHEINYERNTWSSILAILKEEGNSNSSRTLLKERFRNFYTAFEEVYRTQTAWSIPNAHLREDMRISTSLKVIQAYRTFVGRHTNQVSDKHIKYSADDLPNYLLDLFEGYDGGAQFINWAAIWNTFLASCCCSCQLTYGDLLEGVTKWKNWGHEVDCNPRALNLTSHMKPQRSRQEIRSKMVVVTYDVSPPPTQGRMAARKQDQVGTFAIIYMLAHHCLDSGKMITGYVYVYYAFICHDLETSIAESLEATLATWKVVIVGDLRFVIYGGPWHGVPELEGEGNLIAAVKQTMMALRSRKNLTDDEMEILGDLHTQLTTTITIGDRKADENNKIEERLNVIQEKIMSWDRHWPIIWDSHLDQATAYLNAAGEVRELNERLETLLCRNDDSEKKMLQRAQKVLQLAMKRLEEVFKHTLVENRQPFEPNHAYVFLSAADRVSKISPRDYLVENSDDRCIFNRNSEEFIIDLVQHDVISELRRIANLMFISGYGDECSLAYINLRRDAWNECLFNLEKEKPRIEDVLCSKRDNFKSELDSIKLKNKRWIQNMKIFVRVYLASEKWLSGQIFGELRTVNLVSLSGDLILLLFKYFGKDISIHPLNPEKLFHNLDIYEFLAGLHPNVDSLYSDKDISRVRVHSDEVLRGLADSVRRALHEFPNYIVTYMTRNSFANIPSEGVHPLTEYVMKYISTLADYSETLNFLLKDYDGEDPMLASPCKSLDVEEESISGSTCDFSPIAHSFRSNASILKWLYSGSPMSSAMQEESISGDTSNFSPISLQLGLDASLLKWPSNCFLLSTATEEESINGGTCYISPVALYFRLVASILEYELFNRAKSFKDASLQHVFLMNNMHYMAQEVVNSNLQSILGDGWIRRDALDEFLLVLEIEKLSIQDVLRLEFGSLNSKIRRWIRIMKIFVRVYLASEKCLSEQIFGDLGTVNLVSFAEVSKASMLRLLNFGEAISIGPHKPEKLFPILDMYEVLADLPPNIDSLYADEAGARVRIDCREVLRRLGDSVRAVFLEFENAISTSTSKNPIAGGGIHPLTRYVMNYLNALTGYRETLNFLLKDQDGEDTMSLSPDINPSTEEENAREGACDGSPLALHFRSVASILECNLDDKAKLYRDASLQHIFLMNNIHYMAQKVVNSNLQSILGDGWIRKHNWKFQQHEINYERNTWSSILAILKEEGNSNSSRTLLKERFRNFYTAFEEVYRTQTAWSIPNAHLREDLRISTSQKVIPAYRSFVGRYANQISYKNIKYSADDLQNYLLDLFEGSQRSLHNPHRRS</sequence>
<feature type="coiled-coil region" evidence="1">
    <location>
        <begin position="646"/>
        <end position="685"/>
    </location>
</feature>
<evidence type="ECO:0000259" key="2">
    <source>
        <dbReference type="Pfam" id="PF03081"/>
    </source>
</evidence>
<feature type="domain" description="Exocyst complex subunit Exo70 C-terminal" evidence="2">
    <location>
        <begin position="1056"/>
        <end position="1146"/>
    </location>
</feature>
<accession>A0A8X8C6J3</accession>
<dbReference type="GO" id="GO:0006887">
    <property type="term" value="P:exocytosis"/>
    <property type="evidence" value="ECO:0007669"/>
    <property type="project" value="InterPro"/>
</dbReference>
<evidence type="ECO:0000313" key="4">
    <source>
        <dbReference type="Proteomes" id="UP000886885"/>
    </source>
</evidence>
<dbReference type="OrthoDB" id="1922221at2759"/>
<dbReference type="GO" id="GO:0005546">
    <property type="term" value="F:phosphatidylinositol-4,5-bisphosphate binding"/>
    <property type="evidence" value="ECO:0007669"/>
    <property type="project" value="InterPro"/>
</dbReference>
<organism evidence="3 4">
    <name type="scientific">Populus tomentosa</name>
    <name type="common">Chinese white poplar</name>
    <dbReference type="NCBI Taxonomy" id="118781"/>
    <lineage>
        <taxon>Eukaryota</taxon>
        <taxon>Viridiplantae</taxon>
        <taxon>Streptophyta</taxon>
        <taxon>Embryophyta</taxon>
        <taxon>Tracheophyta</taxon>
        <taxon>Spermatophyta</taxon>
        <taxon>Magnoliopsida</taxon>
        <taxon>eudicotyledons</taxon>
        <taxon>Gunneridae</taxon>
        <taxon>Pentapetalae</taxon>
        <taxon>rosids</taxon>
        <taxon>fabids</taxon>
        <taxon>Malpighiales</taxon>
        <taxon>Salicaceae</taxon>
        <taxon>Saliceae</taxon>
        <taxon>Populus</taxon>
    </lineage>
</organism>
<protein>
    <recommendedName>
        <fullName evidence="2">Exocyst complex subunit Exo70 C-terminal domain-containing protein</fullName>
    </recommendedName>
</protein>
<keyword evidence="4" id="KW-1185">Reference proteome</keyword>